<keyword evidence="2" id="KW-1185">Reference proteome</keyword>
<dbReference type="VEuPathDB" id="FungiDB:SeMB42_g05526"/>
<dbReference type="AlphaFoldDB" id="A0A507CQW7"/>
<accession>A0A507CQW7</accession>
<evidence type="ECO:0000313" key="2">
    <source>
        <dbReference type="Proteomes" id="UP000317494"/>
    </source>
</evidence>
<comment type="caution">
    <text evidence="1">The sequence shown here is derived from an EMBL/GenBank/DDBJ whole genome shotgun (WGS) entry which is preliminary data.</text>
</comment>
<organism evidence="1 2">
    <name type="scientific">Synchytrium endobioticum</name>
    <dbReference type="NCBI Taxonomy" id="286115"/>
    <lineage>
        <taxon>Eukaryota</taxon>
        <taxon>Fungi</taxon>
        <taxon>Fungi incertae sedis</taxon>
        <taxon>Chytridiomycota</taxon>
        <taxon>Chytridiomycota incertae sedis</taxon>
        <taxon>Chytridiomycetes</taxon>
        <taxon>Synchytriales</taxon>
        <taxon>Synchytriaceae</taxon>
        <taxon>Synchytrium</taxon>
    </lineage>
</organism>
<protein>
    <submittedName>
        <fullName evidence="1">Uncharacterized protein</fullName>
    </submittedName>
</protein>
<evidence type="ECO:0000313" key="1">
    <source>
        <dbReference type="EMBL" id="TPX41547.1"/>
    </source>
</evidence>
<name>A0A507CQW7_9FUNG</name>
<dbReference type="Proteomes" id="UP000317494">
    <property type="component" value="Unassembled WGS sequence"/>
</dbReference>
<dbReference type="EMBL" id="QEAN01000267">
    <property type="protein sequence ID" value="TPX41547.1"/>
    <property type="molecule type" value="Genomic_DNA"/>
</dbReference>
<gene>
    <name evidence="1" type="ORF">SeMB42_g05526</name>
</gene>
<sequence>MHSVGRDANGTSKTVRPATCCVPFRASSSFSVADVSVYAKLSAGSYQDFTRHHPVASSGCYMLVCSMSWIE</sequence>
<reference evidence="1 2" key="1">
    <citation type="journal article" date="2019" name="Sci. Rep.">
        <title>Comparative genomics of chytrid fungi reveal insights into the obligate biotrophic and pathogenic lifestyle of Synchytrium endobioticum.</title>
        <authorList>
            <person name="van de Vossenberg B.T.L.H."/>
            <person name="Warris S."/>
            <person name="Nguyen H.D.T."/>
            <person name="van Gent-Pelzer M.P.E."/>
            <person name="Joly D.L."/>
            <person name="van de Geest H.C."/>
            <person name="Bonants P.J.M."/>
            <person name="Smith D.S."/>
            <person name="Levesque C.A."/>
            <person name="van der Lee T.A.J."/>
        </authorList>
    </citation>
    <scope>NUCLEOTIDE SEQUENCE [LARGE SCALE GENOMIC DNA]</scope>
    <source>
        <strain evidence="1 2">MB42</strain>
    </source>
</reference>
<proteinExistence type="predicted"/>